<reference evidence="2" key="1">
    <citation type="submission" date="2020-11" db="EMBL/GenBank/DDBJ databases">
        <title>Sequencing the genomes of 1000 actinobacteria strains.</title>
        <authorList>
            <person name="Klenk H.-P."/>
        </authorList>
    </citation>
    <scope>NUCLEOTIDE SEQUENCE</scope>
    <source>
        <strain evidence="2">DSM 45356</strain>
    </source>
</reference>
<organism evidence="2 3">
    <name type="scientific">Longispora fulva</name>
    <dbReference type="NCBI Taxonomy" id="619741"/>
    <lineage>
        <taxon>Bacteria</taxon>
        <taxon>Bacillati</taxon>
        <taxon>Actinomycetota</taxon>
        <taxon>Actinomycetes</taxon>
        <taxon>Micromonosporales</taxon>
        <taxon>Micromonosporaceae</taxon>
        <taxon>Longispora</taxon>
    </lineage>
</organism>
<dbReference type="RefSeq" id="WP_233473080.1">
    <property type="nucleotide sequence ID" value="NZ_BONS01000019.1"/>
</dbReference>
<feature type="domain" description="N-acetyltransferase" evidence="1">
    <location>
        <begin position="22"/>
        <end position="189"/>
    </location>
</feature>
<protein>
    <submittedName>
        <fullName evidence="2">RimJ/RimL family protein N-acetyltransferase</fullName>
    </submittedName>
</protein>
<accession>A0A8J7H3N4</accession>
<dbReference type="PANTHER" id="PTHR43441:SF10">
    <property type="entry name" value="ACETYLTRANSFERASE"/>
    <property type="match status" value="1"/>
</dbReference>
<sequence length="200" mass="22119">MRTGISTPVRRFPPMTVQTPRLLVRTLTVADVPAVTTVFNDRQTRRWLPFPEPFTENDAQQWCTYLAADRRDSGDGDHYAVVRRDDDRLVGCLWAKRTDWAAQVTQVTYAMSPEVRGQGIACEALDAVSVSLVLEHGFHRVELRIAPGNLASRRVAEKAGFTYEGLLRNAGYVHGGRVDLEVWSLVAADLRGPLGTAAAG</sequence>
<dbReference type="PANTHER" id="PTHR43441">
    <property type="entry name" value="RIBOSOMAL-PROTEIN-SERINE ACETYLTRANSFERASE"/>
    <property type="match status" value="1"/>
</dbReference>
<dbReference type="Pfam" id="PF13302">
    <property type="entry name" value="Acetyltransf_3"/>
    <property type="match status" value="1"/>
</dbReference>
<dbReference type="GO" id="GO:0005737">
    <property type="term" value="C:cytoplasm"/>
    <property type="evidence" value="ECO:0007669"/>
    <property type="project" value="TreeGrafter"/>
</dbReference>
<keyword evidence="3" id="KW-1185">Reference proteome</keyword>
<dbReference type="InterPro" id="IPR000182">
    <property type="entry name" value="GNAT_dom"/>
</dbReference>
<dbReference type="PROSITE" id="PS51186">
    <property type="entry name" value="GNAT"/>
    <property type="match status" value="1"/>
</dbReference>
<dbReference type="EMBL" id="JADOUF010000001">
    <property type="protein sequence ID" value="MBG6140713.1"/>
    <property type="molecule type" value="Genomic_DNA"/>
</dbReference>
<dbReference type="GO" id="GO:0008999">
    <property type="term" value="F:protein-N-terminal-alanine acetyltransferase activity"/>
    <property type="evidence" value="ECO:0007669"/>
    <property type="project" value="TreeGrafter"/>
</dbReference>
<comment type="caution">
    <text evidence="2">The sequence shown here is derived from an EMBL/GenBank/DDBJ whole genome shotgun (WGS) entry which is preliminary data.</text>
</comment>
<dbReference type="CDD" id="cd04301">
    <property type="entry name" value="NAT_SF"/>
    <property type="match status" value="1"/>
</dbReference>
<dbReference type="Gene3D" id="3.40.630.30">
    <property type="match status" value="1"/>
</dbReference>
<dbReference type="SUPFAM" id="SSF55729">
    <property type="entry name" value="Acyl-CoA N-acyltransferases (Nat)"/>
    <property type="match status" value="1"/>
</dbReference>
<evidence type="ECO:0000313" key="3">
    <source>
        <dbReference type="Proteomes" id="UP000622552"/>
    </source>
</evidence>
<dbReference type="Proteomes" id="UP000622552">
    <property type="component" value="Unassembled WGS sequence"/>
</dbReference>
<evidence type="ECO:0000259" key="1">
    <source>
        <dbReference type="PROSITE" id="PS51186"/>
    </source>
</evidence>
<dbReference type="GO" id="GO:1990189">
    <property type="term" value="F:protein N-terminal-serine acetyltransferase activity"/>
    <property type="evidence" value="ECO:0007669"/>
    <property type="project" value="TreeGrafter"/>
</dbReference>
<dbReference type="InterPro" id="IPR051908">
    <property type="entry name" value="Ribosomal_N-acetyltransferase"/>
</dbReference>
<dbReference type="AlphaFoldDB" id="A0A8J7H3N4"/>
<proteinExistence type="predicted"/>
<evidence type="ECO:0000313" key="2">
    <source>
        <dbReference type="EMBL" id="MBG6140713.1"/>
    </source>
</evidence>
<name>A0A8J7H3N4_9ACTN</name>
<gene>
    <name evidence="2" type="ORF">IW245_006907</name>
</gene>
<dbReference type="InterPro" id="IPR016181">
    <property type="entry name" value="Acyl_CoA_acyltransferase"/>
</dbReference>